<keyword evidence="5 6" id="KW-0378">Hydrolase</keyword>
<dbReference type="NCBIfam" id="TIGR02227">
    <property type="entry name" value="sigpep_I_bact"/>
    <property type="match status" value="1"/>
</dbReference>
<evidence type="ECO:0000256" key="4">
    <source>
        <dbReference type="ARBA" id="ARBA00013208"/>
    </source>
</evidence>
<keyword evidence="6" id="KW-1133">Transmembrane helix</keyword>
<comment type="caution">
    <text evidence="8">The sequence shown here is derived from an EMBL/GenBank/DDBJ whole genome shotgun (WGS) entry which is preliminary data.</text>
</comment>
<dbReference type="InterPro" id="IPR036286">
    <property type="entry name" value="LexA/Signal_pep-like_sf"/>
</dbReference>
<dbReference type="Pfam" id="PF10502">
    <property type="entry name" value="Peptidase_S26"/>
    <property type="match status" value="1"/>
</dbReference>
<dbReference type="Gene3D" id="2.10.109.10">
    <property type="entry name" value="Umud Fragment, subunit A"/>
    <property type="match status" value="1"/>
</dbReference>
<sequence length="205" mass="23677">MSKRFFKEALSILIYIAIGVLLFLILNHFVTRANVDGDSMYPNLENNESILVFRQAQVKRNSVIIFDAHGEDPTATQKINYVKRVIGMPGDKISFKNEQLYVNDKPVEQNYISKEQQQKGSEYNYNGENMKNWDISKLSKTKWTYNKNATVVPKGEYFVMGDNREISNDSRYWGFVKKDKILGVAHTLPWSTNKTARHNINSLAE</sequence>
<dbReference type="Proteomes" id="UP000777560">
    <property type="component" value="Unassembled WGS sequence"/>
</dbReference>
<dbReference type="PANTHER" id="PTHR43390:SF1">
    <property type="entry name" value="CHLOROPLAST PROCESSING PEPTIDASE"/>
    <property type="match status" value="1"/>
</dbReference>
<dbReference type="InterPro" id="IPR019757">
    <property type="entry name" value="Pept_S26A_signal_pept_1_Lys-AS"/>
</dbReference>
<feature type="domain" description="Peptidase S26" evidence="7">
    <location>
        <begin position="13"/>
        <end position="187"/>
    </location>
</feature>
<name>A0ABY2YZQ4_9LACO</name>
<keyword evidence="6" id="KW-0812">Transmembrane</keyword>
<dbReference type="PROSITE" id="PS00761">
    <property type="entry name" value="SPASE_I_3"/>
    <property type="match status" value="1"/>
</dbReference>
<accession>A0ABY2YZQ4</accession>
<dbReference type="InterPro" id="IPR019533">
    <property type="entry name" value="Peptidase_S26"/>
</dbReference>
<proteinExistence type="inferred from homology"/>
<feature type="transmembrane region" description="Helical" evidence="6">
    <location>
        <begin position="12"/>
        <end position="30"/>
    </location>
</feature>
<keyword evidence="6" id="KW-0472">Membrane</keyword>
<dbReference type="RefSeq" id="WP_105964320.1">
    <property type="nucleotide sequence ID" value="NZ_POSO01000002.1"/>
</dbReference>
<organism evidence="8 9">
    <name type="scientific">Apilactobacillus micheneri</name>
    <dbReference type="NCBI Taxonomy" id="1899430"/>
    <lineage>
        <taxon>Bacteria</taxon>
        <taxon>Bacillati</taxon>
        <taxon>Bacillota</taxon>
        <taxon>Bacilli</taxon>
        <taxon>Lactobacillales</taxon>
        <taxon>Lactobacillaceae</taxon>
        <taxon>Apilactobacillus</taxon>
    </lineage>
</organism>
<comment type="similarity">
    <text evidence="3 6">Belongs to the peptidase S26 family.</text>
</comment>
<comment type="catalytic activity">
    <reaction evidence="1 6">
        <text>Cleavage of hydrophobic, N-terminal signal or leader sequences from secreted and periplasmic proteins.</text>
        <dbReference type="EC" id="3.4.21.89"/>
    </reaction>
</comment>
<dbReference type="InterPro" id="IPR000223">
    <property type="entry name" value="Pept_S26A_signal_pept_1"/>
</dbReference>
<dbReference type="PRINTS" id="PR00727">
    <property type="entry name" value="LEADERPTASE"/>
</dbReference>
<keyword evidence="6" id="KW-0645">Protease</keyword>
<evidence type="ECO:0000313" key="8">
    <source>
        <dbReference type="EMBL" id="TPR26377.1"/>
    </source>
</evidence>
<evidence type="ECO:0000256" key="1">
    <source>
        <dbReference type="ARBA" id="ARBA00000677"/>
    </source>
</evidence>
<gene>
    <name evidence="8" type="primary">lepB</name>
    <name evidence="8" type="ORF">DY114_01395</name>
</gene>
<evidence type="ECO:0000256" key="2">
    <source>
        <dbReference type="ARBA" id="ARBA00004401"/>
    </source>
</evidence>
<protein>
    <recommendedName>
        <fullName evidence="4 6">Signal peptidase I</fullName>
        <ecNumber evidence="4 6">3.4.21.89</ecNumber>
    </recommendedName>
</protein>
<dbReference type="EC" id="3.4.21.89" evidence="4 6"/>
<evidence type="ECO:0000313" key="9">
    <source>
        <dbReference type="Proteomes" id="UP000777560"/>
    </source>
</evidence>
<dbReference type="CDD" id="cd06530">
    <property type="entry name" value="S26_SPase_I"/>
    <property type="match status" value="1"/>
</dbReference>
<dbReference type="PROSITE" id="PS00760">
    <property type="entry name" value="SPASE_I_2"/>
    <property type="match status" value="1"/>
</dbReference>
<dbReference type="SUPFAM" id="SSF51306">
    <property type="entry name" value="LexA/Signal peptidase"/>
    <property type="match status" value="1"/>
</dbReference>
<comment type="subcellular location">
    <subcellularLocation>
        <location evidence="2">Cell membrane</location>
        <topology evidence="2">Single-pass type II membrane protein</topology>
    </subcellularLocation>
    <subcellularLocation>
        <location evidence="6">Membrane</location>
        <topology evidence="6">Single-pass type II membrane protein</topology>
    </subcellularLocation>
</comment>
<dbReference type="InterPro" id="IPR019758">
    <property type="entry name" value="Pept_S26A_signal_pept_1_CS"/>
</dbReference>
<dbReference type="PANTHER" id="PTHR43390">
    <property type="entry name" value="SIGNAL PEPTIDASE I"/>
    <property type="match status" value="1"/>
</dbReference>
<keyword evidence="9" id="KW-1185">Reference proteome</keyword>
<evidence type="ECO:0000259" key="7">
    <source>
        <dbReference type="Pfam" id="PF10502"/>
    </source>
</evidence>
<reference evidence="8 9" key="1">
    <citation type="submission" date="2018-08" db="EMBL/GenBank/DDBJ databases">
        <title>Comparative genomics of wild bee and flower associated Lactobacillus reveals potential adaptation to the bee host.</title>
        <authorList>
            <person name="Vuong H.Q."/>
            <person name="Mcfrederick Q.S."/>
        </authorList>
    </citation>
    <scope>NUCLEOTIDE SEQUENCE [LARGE SCALE GENOMIC DNA]</scope>
    <source>
        <strain evidence="8 9">HV_13</strain>
    </source>
</reference>
<evidence type="ECO:0000256" key="5">
    <source>
        <dbReference type="ARBA" id="ARBA00022801"/>
    </source>
</evidence>
<dbReference type="GO" id="GO:0009003">
    <property type="term" value="F:signal peptidase activity"/>
    <property type="evidence" value="ECO:0007669"/>
    <property type="project" value="UniProtKB-EC"/>
</dbReference>
<evidence type="ECO:0000256" key="6">
    <source>
        <dbReference type="RuleBase" id="RU362042"/>
    </source>
</evidence>
<dbReference type="EMBL" id="QUAV01000001">
    <property type="protein sequence ID" value="TPR26377.1"/>
    <property type="molecule type" value="Genomic_DNA"/>
</dbReference>
<evidence type="ECO:0000256" key="3">
    <source>
        <dbReference type="ARBA" id="ARBA00009370"/>
    </source>
</evidence>